<name>A0ABS8WV18_DATST</name>
<feature type="compositionally biased region" description="Acidic residues" evidence="1">
    <location>
        <begin position="97"/>
        <end position="110"/>
    </location>
</feature>
<evidence type="ECO:0000256" key="1">
    <source>
        <dbReference type="SAM" id="MobiDB-lite"/>
    </source>
</evidence>
<feature type="compositionally biased region" description="Basic and acidic residues" evidence="1">
    <location>
        <begin position="8"/>
        <end position="27"/>
    </location>
</feature>
<accession>A0ABS8WV18</accession>
<protein>
    <submittedName>
        <fullName evidence="2">Uncharacterized protein</fullName>
    </submittedName>
</protein>
<reference evidence="2 3" key="1">
    <citation type="journal article" date="2021" name="BMC Genomics">
        <title>Datura genome reveals duplications of psychoactive alkaloid biosynthetic genes and high mutation rate following tissue culture.</title>
        <authorList>
            <person name="Rajewski A."/>
            <person name="Carter-House D."/>
            <person name="Stajich J."/>
            <person name="Litt A."/>
        </authorList>
    </citation>
    <scope>NUCLEOTIDE SEQUENCE [LARGE SCALE GENOMIC DNA]</scope>
    <source>
        <strain evidence="2">AR-01</strain>
    </source>
</reference>
<comment type="caution">
    <text evidence="2">The sequence shown here is derived from an EMBL/GenBank/DDBJ whole genome shotgun (WGS) entry which is preliminary data.</text>
</comment>
<feature type="region of interest" description="Disordered" evidence="1">
    <location>
        <begin position="1"/>
        <end position="143"/>
    </location>
</feature>
<proteinExistence type="predicted"/>
<evidence type="ECO:0000313" key="2">
    <source>
        <dbReference type="EMBL" id="MCE3215406.1"/>
    </source>
</evidence>
<organism evidence="2 3">
    <name type="scientific">Datura stramonium</name>
    <name type="common">Jimsonweed</name>
    <name type="synonym">Common thornapple</name>
    <dbReference type="NCBI Taxonomy" id="4076"/>
    <lineage>
        <taxon>Eukaryota</taxon>
        <taxon>Viridiplantae</taxon>
        <taxon>Streptophyta</taxon>
        <taxon>Embryophyta</taxon>
        <taxon>Tracheophyta</taxon>
        <taxon>Spermatophyta</taxon>
        <taxon>Magnoliopsida</taxon>
        <taxon>eudicotyledons</taxon>
        <taxon>Gunneridae</taxon>
        <taxon>Pentapetalae</taxon>
        <taxon>asterids</taxon>
        <taxon>lamiids</taxon>
        <taxon>Solanales</taxon>
        <taxon>Solanaceae</taxon>
        <taxon>Solanoideae</taxon>
        <taxon>Datureae</taxon>
        <taxon>Datura</taxon>
    </lineage>
</organism>
<feature type="compositionally biased region" description="Basic and acidic residues" evidence="1">
    <location>
        <begin position="72"/>
        <end position="81"/>
    </location>
</feature>
<keyword evidence="3" id="KW-1185">Reference proteome</keyword>
<feature type="compositionally biased region" description="Polar residues" evidence="1">
    <location>
        <begin position="41"/>
        <end position="51"/>
    </location>
</feature>
<dbReference type="Proteomes" id="UP000823775">
    <property type="component" value="Unassembled WGS sequence"/>
</dbReference>
<evidence type="ECO:0000313" key="3">
    <source>
        <dbReference type="Proteomes" id="UP000823775"/>
    </source>
</evidence>
<gene>
    <name evidence="2" type="ORF">HAX54_002285</name>
</gene>
<feature type="compositionally biased region" description="Basic and acidic residues" evidence="1">
    <location>
        <begin position="111"/>
        <end position="127"/>
    </location>
</feature>
<dbReference type="EMBL" id="JACEIK010011031">
    <property type="protein sequence ID" value="MCE3215406.1"/>
    <property type="molecule type" value="Genomic_DNA"/>
</dbReference>
<sequence>MTSSVNKKQQEAAARKEIAKRQQIRDELESDSSSGLEVHYNITSSDESPVVTTREKSKAQEAIATTTSPPQSDERSDEVKSNGDNPPMDNAGKGNDDAEESGDGDTNVEESGDKDSVAEESNEKVEDSEPSTTPEVRSKRWFRQGSIDVYFAGLNLNEKGNPSRSILEEPKI</sequence>